<evidence type="ECO:0000313" key="2">
    <source>
        <dbReference type="Proteomes" id="UP000034854"/>
    </source>
</evidence>
<name>A0A0G0UCT1_9BACT</name>
<protein>
    <submittedName>
        <fullName evidence="1">Uncharacterized protein</fullName>
    </submittedName>
</protein>
<dbReference type="EMBL" id="LCAG01000010">
    <property type="protein sequence ID" value="KKR86763.1"/>
    <property type="molecule type" value="Genomic_DNA"/>
</dbReference>
<gene>
    <name evidence="1" type="ORF">UU34_C0010G0006</name>
</gene>
<reference evidence="1 2" key="1">
    <citation type="journal article" date="2015" name="Nature">
        <title>rRNA introns, odd ribosomes, and small enigmatic genomes across a large radiation of phyla.</title>
        <authorList>
            <person name="Brown C.T."/>
            <person name="Hug L.A."/>
            <person name="Thomas B.C."/>
            <person name="Sharon I."/>
            <person name="Castelle C.J."/>
            <person name="Singh A."/>
            <person name="Wilkins M.J."/>
            <person name="Williams K.H."/>
            <person name="Banfield J.F."/>
        </authorList>
    </citation>
    <scope>NUCLEOTIDE SEQUENCE [LARGE SCALE GENOMIC DNA]</scope>
</reference>
<comment type="caution">
    <text evidence="1">The sequence shown here is derived from an EMBL/GenBank/DDBJ whole genome shotgun (WGS) entry which is preliminary data.</text>
</comment>
<accession>A0A0G0UCT1</accession>
<proteinExistence type="predicted"/>
<organism evidence="1 2">
    <name type="scientific">Candidatus Curtissbacteria bacterium GW2011_GWA1_41_11</name>
    <dbReference type="NCBI Taxonomy" id="1618409"/>
    <lineage>
        <taxon>Bacteria</taxon>
        <taxon>Candidatus Curtissiibacteriota</taxon>
    </lineage>
</organism>
<dbReference type="AlphaFoldDB" id="A0A0G0UCT1"/>
<evidence type="ECO:0000313" key="1">
    <source>
        <dbReference type="EMBL" id="KKR86763.1"/>
    </source>
</evidence>
<sequence length="189" mass="21436">MSERPTIGLFKEKIAHARQLAEKIGDGRRLDEPPPSLFDDRQLERWQAAEPIITSTVVKVMKDQGFSNFDLQQDWSRAAKELSFKQVDFTLIFSKGEDGTGEDRQIKFRFDAGGRRFKNWVSARTALAVPRGYSFSEEFKLEKVLGLIAQPNANSLVEATVKTRNVTEQNVETLLLLAIAGLKEQHNQQ</sequence>
<dbReference type="Proteomes" id="UP000034854">
    <property type="component" value="Unassembled WGS sequence"/>
</dbReference>